<feature type="compositionally biased region" description="Low complexity" evidence="2">
    <location>
        <begin position="167"/>
        <end position="184"/>
    </location>
</feature>
<evidence type="ECO:0000313" key="4">
    <source>
        <dbReference type="EMBL" id="KAK7285607.1"/>
    </source>
</evidence>
<dbReference type="AlphaFoldDB" id="A0AAN9IST8"/>
<reference evidence="4 5" key="1">
    <citation type="submission" date="2024-01" db="EMBL/GenBank/DDBJ databases">
        <title>The genomes of 5 underutilized Papilionoideae crops provide insights into root nodulation and disease resistance.</title>
        <authorList>
            <person name="Yuan L."/>
        </authorList>
    </citation>
    <scope>NUCLEOTIDE SEQUENCE [LARGE SCALE GENOMIC DNA]</scope>
    <source>
        <strain evidence="4">LY-2023</strain>
        <tissue evidence="4">Leaf</tissue>
    </source>
</reference>
<dbReference type="Pfam" id="PF04561">
    <property type="entry name" value="RNA_pol_Rpb2_2"/>
    <property type="match status" value="1"/>
</dbReference>
<dbReference type="EMBL" id="JAYKXN010000005">
    <property type="protein sequence ID" value="KAK7285607.1"/>
    <property type="molecule type" value="Genomic_DNA"/>
</dbReference>
<gene>
    <name evidence="4" type="ORF">RJT34_20383</name>
</gene>
<name>A0AAN9IST8_CLITE</name>
<proteinExistence type="predicted"/>
<dbReference type="Proteomes" id="UP001359559">
    <property type="component" value="Unassembled WGS sequence"/>
</dbReference>
<evidence type="ECO:0000256" key="1">
    <source>
        <dbReference type="ARBA" id="ARBA00048552"/>
    </source>
</evidence>
<sequence>MRSSLSQALGFVADKDILERICYDFSDAQMMELLHPSLEEAFVIQNQQDLSGKLQLVKESKIRKFQANPFLQLFRPISKSINLPFFSGNNLLQLFQSVKFILLWICRSFKGPTVGLYSKENNTVEDVDVLSWQVVIVYVEGMVGGRKGEGFIFSCYSAGQENRDDSLSSFWSGRGSDSSTSLAH</sequence>
<dbReference type="GO" id="GO:0003899">
    <property type="term" value="F:DNA-directed RNA polymerase activity"/>
    <property type="evidence" value="ECO:0007669"/>
    <property type="project" value="UniProtKB-EC"/>
</dbReference>
<evidence type="ECO:0000256" key="2">
    <source>
        <dbReference type="SAM" id="MobiDB-lite"/>
    </source>
</evidence>
<dbReference type="InterPro" id="IPR007642">
    <property type="entry name" value="RNA_pol_Rpb2_2"/>
</dbReference>
<dbReference type="Gene3D" id="3.90.1110.10">
    <property type="entry name" value="RNA polymerase Rpb2, domain 2"/>
    <property type="match status" value="1"/>
</dbReference>
<evidence type="ECO:0000313" key="5">
    <source>
        <dbReference type="Proteomes" id="UP001359559"/>
    </source>
</evidence>
<organism evidence="4 5">
    <name type="scientific">Clitoria ternatea</name>
    <name type="common">Butterfly pea</name>
    <dbReference type="NCBI Taxonomy" id="43366"/>
    <lineage>
        <taxon>Eukaryota</taxon>
        <taxon>Viridiplantae</taxon>
        <taxon>Streptophyta</taxon>
        <taxon>Embryophyta</taxon>
        <taxon>Tracheophyta</taxon>
        <taxon>Spermatophyta</taxon>
        <taxon>Magnoliopsida</taxon>
        <taxon>eudicotyledons</taxon>
        <taxon>Gunneridae</taxon>
        <taxon>Pentapetalae</taxon>
        <taxon>rosids</taxon>
        <taxon>fabids</taxon>
        <taxon>Fabales</taxon>
        <taxon>Fabaceae</taxon>
        <taxon>Papilionoideae</taxon>
        <taxon>50 kb inversion clade</taxon>
        <taxon>NPAAA clade</taxon>
        <taxon>indigoferoid/millettioid clade</taxon>
        <taxon>Phaseoleae</taxon>
        <taxon>Clitoria</taxon>
    </lineage>
</organism>
<keyword evidence="5" id="KW-1185">Reference proteome</keyword>
<dbReference type="GO" id="GO:0003677">
    <property type="term" value="F:DNA binding"/>
    <property type="evidence" value="ECO:0007669"/>
    <property type="project" value="InterPro"/>
</dbReference>
<protein>
    <recommendedName>
        <fullName evidence="3">RNA polymerase Rpb2 domain-containing protein</fullName>
    </recommendedName>
</protein>
<feature type="domain" description="RNA polymerase Rpb2" evidence="3">
    <location>
        <begin position="6"/>
        <end position="50"/>
    </location>
</feature>
<evidence type="ECO:0000259" key="3">
    <source>
        <dbReference type="Pfam" id="PF04561"/>
    </source>
</evidence>
<comment type="catalytic activity">
    <reaction evidence="1">
        <text>RNA(n) + a ribonucleoside 5'-triphosphate = RNA(n+1) + diphosphate</text>
        <dbReference type="Rhea" id="RHEA:21248"/>
        <dbReference type="Rhea" id="RHEA-COMP:14527"/>
        <dbReference type="Rhea" id="RHEA-COMP:17342"/>
        <dbReference type="ChEBI" id="CHEBI:33019"/>
        <dbReference type="ChEBI" id="CHEBI:61557"/>
        <dbReference type="ChEBI" id="CHEBI:140395"/>
        <dbReference type="EC" id="2.7.7.6"/>
    </reaction>
</comment>
<dbReference type="GO" id="GO:0006351">
    <property type="term" value="P:DNA-templated transcription"/>
    <property type="evidence" value="ECO:0007669"/>
    <property type="project" value="InterPro"/>
</dbReference>
<comment type="caution">
    <text evidence="4">The sequence shown here is derived from an EMBL/GenBank/DDBJ whole genome shotgun (WGS) entry which is preliminary data.</text>
</comment>
<dbReference type="InterPro" id="IPR037034">
    <property type="entry name" value="RNA_pol_Rpb2_2_sf"/>
</dbReference>
<accession>A0AAN9IST8</accession>
<feature type="region of interest" description="Disordered" evidence="2">
    <location>
        <begin position="161"/>
        <end position="184"/>
    </location>
</feature>